<reference evidence="1" key="1">
    <citation type="submission" date="2021-01" db="EMBL/GenBank/DDBJ databases">
        <title>Whole genome shotgun sequence of Actinoplanes siamensis NBRC 109076.</title>
        <authorList>
            <person name="Komaki H."/>
            <person name="Tamura T."/>
        </authorList>
    </citation>
    <scope>NUCLEOTIDE SEQUENCE</scope>
    <source>
        <strain evidence="1">NBRC 109076</strain>
    </source>
</reference>
<dbReference type="AlphaFoldDB" id="A0A919TNR9"/>
<keyword evidence="2" id="KW-1185">Reference proteome</keyword>
<proteinExistence type="predicted"/>
<gene>
    <name evidence="1" type="ORF">Asi03nite_73690</name>
</gene>
<sequence>MIAGTAPVLVHNNNCPDLFDEFDVTPGEGLDLNKVSGADGRSHITYVAKDEAGDVRYVGRAQGVGNPAQVLAGRLSRGHDIAKANPSFTFHVVDVQKTKDASKGAEEFFFQGYSQRGANLLNSPSSPPLGFSKIERGRKSASMMDAFFEDLFSRGAP</sequence>
<accession>A0A919TNR9</accession>
<dbReference type="EMBL" id="BOMW01000104">
    <property type="protein sequence ID" value="GIF09831.1"/>
    <property type="molecule type" value="Genomic_DNA"/>
</dbReference>
<organism evidence="1 2">
    <name type="scientific">Actinoplanes siamensis</name>
    <dbReference type="NCBI Taxonomy" id="1223317"/>
    <lineage>
        <taxon>Bacteria</taxon>
        <taxon>Bacillati</taxon>
        <taxon>Actinomycetota</taxon>
        <taxon>Actinomycetes</taxon>
        <taxon>Micromonosporales</taxon>
        <taxon>Micromonosporaceae</taxon>
        <taxon>Actinoplanes</taxon>
    </lineage>
</organism>
<evidence type="ECO:0000313" key="2">
    <source>
        <dbReference type="Proteomes" id="UP000629619"/>
    </source>
</evidence>
<name>A0A919TNR9_9ACTN</name>
<comment type="caution">
    <text evidence="1">The sequence shown here is derived from an EMBL/GenBank/DDBJ whole genome shotgun (WGS) entry which is preliminary data.</text>
</comment>
<dbReference type="Proteomes" id="UP000629619">
    <property type="component" value="Unassembled WGS sequence"/>
</dbReference>
<protein>
    <submittedName>
        <fullName evidence="1">Uncharacterized protein</fullName>
    </submittedName>
</protein>
<evidence type="ECO:0000313" key="1">
    <source>
        <dbReference type="EMBL" id="GIF09831.1"/>
    </source>
</evidence>